<dbReference type="GO" id="GO:0030594">
    <property type="term" value="F:neurotransmitter receptor activity"/>
    <property type="evidence" value="ECO:0007669"/>
    <property type="project" value="TreeGrafter"/>
</dbReference>
<keyword evidence="3 9" id="KW-0812">Transmembrane</keyword>
<dbReference type="PROSITE" id="PS00237">
    <property type="entry name" value="G_PROTEIN_RECEP_F1_1"/>
    <property type="match status" value="1"/>
</dbReference>
<name>A0A4U5PA38_STECR</name>
<dbReference type="InterPro" id="IPR017452">
    <property type="entry name" value="GPCR_Rhodpsn_7TM"/>
</dbReference>
<keyword evidence="5 9" id="KW-0297">G-protein coupled receptor</keyword>
<dbReference type="SMART" id="SM01381">
    <property type="entry name" value="7TM_GPCR_Srsx"/>
    <property type="match status" value="1"/>
</dbReference>
<keyword evidence="13" id="KW-1185">Reference proteome</keyword>
<dbReference type="Gene3D" id="1.20.1070.10">
    <property type="entry name" value="Rhodopsin 7-helix transmembrane proteins"/>
    <property type="match status" value="1"/>
</dbReference>
<dbReference type="Proteomes" id="UP000298663">
    <property type="component" value="Unassembled WGS sequence"/>
</dbReference>
<keyword evidence="6 10" id="KW-0472">Membrane</keyword>
<gene>
    <name evidence="12" type="ORF">L596_007681</name>
</gene>
<dbReference type="PRINTS" id="PR00237">
    <property type="entry name" value="GPCRRHODOPSN"/>
</dbReference>
<comment type="caution">
    <text evidence="12">The sequence shown here is derived from an EMBL/GenBank/DDBJ whole genome shotgun (WGS) entry which is preliminary data.</text>
</comment>
<comment type="subcellular location">
    <subcellularLocation>
        <location evidence="1">Cell membrane</location>
        <topology evidence="1">Multi-pass membrane protein</topology>
    </subcellularLocation>
</comment>
<dbReference type="OrthoDB" id="5859765at2759"/>
<sequence length="223" mass="24835">MAQLDEHIAFSVFRLLIMIVSVLGNLLILFILFSNRKLRKSGPNVLFAQLAAADLILGIGAGARGVSAIYFAHFGITSYHKGLCLILGSPTVLGIHLSQTTMVSIAFDRFLCIRLPVFYRNLENHRFAFLRSVCCILYSILGSAASYIGVSFSDSVEICSTGTAIRSWYSTYWLIFATVLTLVIYVSLTSLLSMYLPRSHQDILGYALVCRCRYSLFFALIRC</sequence>
<feature type="transmembrane region" description="Helical" evidence="10">
    <location>
        <begin position="128"/>
        <end position="152"/>
    </location>
</feature>
<dbReference type="PANTHER" id="PTHR24247:SF202">
    <property type="entry name" value="5-HYDROXYTRYPTAMINE RECEPTOR 1"/>
    <property type="match status" value="1"/>
</dbReference>
<feature type="transmembrane region" description="Helical" evidence="10">
    <location>
        <begin position="85"/>
        <end position="107"/>
    </location>
</feature>
<evidence type="ECO:0000259" key="11">
    <source>
        <dbReference type="PROSITE" id="PS50262"/>
    </source>
</evidence>
<dbReference type="GO" id="GO:0005886">
    <property type="term" value="C:plasma membrane"/>
    <property type="evidence" value="ECO:0007669"/>
    <property type="project" value="UniProtKB-SubCell"/>
</dbReference>
<dbReference type="AlphaFoldDB" id="A0A4U5PA38"/>
<dbReference type="InterPro" id="IPR000276">
    <property type="entry name" value="GPCR_Rhodpsn"/>
</dbReference>
<dbReference type="CDD" id="cd00637">
    <property type="entry name" value="7tm_classA_rhodopsin-like"/>
    <property type="match status" value="1"/>
</dbReference>
<feature type="domain" description="G-protein coupled receptors family 1 profile" evidence="11">
    <location>
        <begin position="24"/>
        <end position="196"/>
    </location>
</feature>
<comment type="similarity">
    <text evidence="9">Belongs to the G-protein coupled receptor 1 family.</text>
</comment>
<reference evidence="12 13" key="1">
    <citation type="journal article" date="2015" name="Genome Biol.">
        <title>Comparative genomics of Steinernema reveals deeply conserved gene regulatory networks.</title>
        <authorList>
            <person name="Dillman A.R."/>
            <person name="Macchietto M."/>
            <person name="Porter C.F."/>
            <person name="Rogers A."/>
            <person name="Williams B."/>
            <person name="Antoshechkin I."/>
            <person name="Lee M.M."/>
            <person name="Goodwin Z."/>
            <person name="Lu X."/>
            <person name="Lewis E.E."/>
            <person name="Goodrich-Blair H."/>
            <person name="Stock S.P."/>
            <person name="Adams B.J."/>
            <person name="Sternberg P.W."/>
            <person name="Mortazavi A."/>
        </authorList>
    </citation>
    <scope>NUCLEOTIDE SEQUENCE [LARGE SCALE GENOMIC DNA]</scope>
    <source>
        <strain evidence="12 13">ALL</strain>
    </source>
</reference>
<evidence type="ECO:0000256" key="6">
    <source>
        <dbReference type="ARBA" id="ARBA00023136"/>
    </source>
</evidence>
<dbReference type="EMBL" id="AZBU02000002">
    <property type="protein sequence ID" value="TKR93179.1"/>
    <property type="molecule type" value="Genomic_DNA"/>
</dbReference>
<proteinExistence type="inferred from homology"/>
<dbReference type="PANTHER" id="PTHR24247">
    <property type="entry name" value="5-HYDROXYTRYPTAMINE RECEPTOR"/>
    <property type="match status" value="1"/>
</dbReference>
<keyword evidence="4 10" id="KW-1133">Transmembrane helix</keyword>
<feature type="transmembrane region" description="Helical" evidence="10">
    <location>
        <begin position="12"/>
        <end position="33"/>
    </location>
</feature>
<evidence type="ECO:0000256" key="5">
    <source>
        <dbReference type="ARBA" id="ARBA00023040"/>
    </source>
</evidence>
<keyword evidence="8 9" id="KW-0807">Transducer</keyword>
<evidence type="ECO:0000256" key="10">
    <source>
        <dbReference type="SAM" id="Phobius"/>
    </source>
</evidence>
<evidence type="ECO:0000256" key="8">
    <source>
        <dbReference type="ARBA" id="ARBA00023224"/>
    </source>
</evidence>
<feature type="transmembrane region" description="Helical" evidence="10">
    <location>
        <begin position="172"/>
        <end position="196"/>
    </location>
</feature>
<dbReference type="InterPro" id="IPR019424">
    <property type="entry name" value="7TM_GPCR_Srsx"/>
</dbReference>
<keyword evidence="2" id="KW-1003">Cell membrane</keyword>
<evidence type="ECO:0000256" key="9">
    <source>
        <dbReference type="RuleBase" id="RU000688"/>
    </source>
</evidence>
<dbReference type="GO" id="GO:0004993">
    <property type="term" value="F:G protein-coupled serotonin receptor activity"/>
    <property type="evidence" value="ECO:0007669"/>
    <property type="project" value="TreeGrafter"/>
</dbReference>
<evidence type="ECO:0000256" key="2">
    <source>
        <dbReference type="ARBA" id="ARBA00022475"/>
    </source>
</evidence>
<organism evidence="12 13">
    <name type="scientific">Steinernema carpocapsae</name>
    <name type="common">Entomopathogenic nematode</name>
    <dbReference type="NCBI Taxonomy" id="34508"/>
    <lineage>
        <taxon>Eukaryota</taxon>
        <taxon>Metazoa</taxon>
        <taxon>Ecdysozoa</taxon>
        <taxon>Nematoda</taxon>
        <taxon>Chromadorea</taxon>
        <taxon>Rhabditida</taxon>
        <taxon>Tylenchina</taxon>
        <taxon>Panagrolaimomorpha</taxon>
        <taxon>Strongyloidoidea</taxon>
        <taxon>Steinernematidae</taxon>
        <taxon>Steinernema</taxon>
    </lineage>
</organism>
<evidence type="ECO:0000256" key="3">
    <source>
        <dbReference type="ARBA" id="ARBA00022692"/>
    </source>
</evidence>
<evidence type="ECO:0000313" key="12">
    <source>
        <dbReference type="EMBL" id="TKR93179.1"/>
    </source>
</evidence>
<dbReference type="GO" id="GO:0007268">
    <property type="term" value="P:chemical synaptic transmission"/>
    <property type="evidence" value="ECO:0007669"/>
    <property type="project" value="TreeGrafter"/>
</dbReference>
<feature type="transmembrane region" description="Helical" evidence="10">
    <location>
        <begin position="45"/>
        <end position="73"/>
    </location>
</feature>
<dbReference type="Pfam" id="PF10320">
    <property type="entry name" value="7TM_GPCR_Srsx"/>
    <property type="match status" value="1"/>
</dbReference>
<dbReference type="PROSITE" id="PS50262">
    <property type="entry name" value="G_PROTEIN_RECEP_F1_2"/>
    <property type="match status" value="1"/>
</dbReference>
<dbReference type="GO" id="GO:0007187">
    <property type="term" value="P:G protein-coupled receptor signaling pathway, coupled to cyclic nucleotide second messenger"/>
    <property type="evidence" value="ECO:0007669"/>
    <property type="project" value="TreeGrafter"/>
</dbReference>
<evidence type="ECO:0000313" key="13">
    <source>
        <dbReference type="Proteomes" id="UP000298663"/>
    </source>
</evidence>
<evidence type="ECO:0000256" key="7">
    <source>
        <dbReference type="ARBA" id="ARBA00023170"/>
    </source>
</evidence>
<accession>A0A4U5PA38</accession>
<reference evidence="12 13" key="2">
    <citation type="journal article" date="2019" name="G3 (Bethesda)">
        <title>Hybrid Assembly of the Genome of the Entomopathogenic Nematode Steinernema carpocapsae Identifies the X-Chromosome.</title>
        <authorList>
            <person name="Serra L."/>
            <person name="Macchietto M."/>
            <person name="Macias-Munoz A."/>
            <person name="McGill C.J."/>
            <person name="Rodriguez I.M."/>
            <person name="Rodriguez B."/>
            <person name="Murad R."/>
            <person name="Mortazavi A."/>
        </authorList>
    </citation>
    <scope>NUCLEOTIDE SEQUENCE [LARGE SCALE GENOMIC DNA]</scope>
    <source>
        <strain evidence="12 13">ALL</strain>
    </source>
</reference>
<dbReference type="GO" id="GO:0030425">
    <property type="term" value="C:dendrite"/>
    <property type="evidence" value="ECO:0007669"/>
    <property type="project" value="TreeGrafter"/>
</dbReference>
<keyword evidence="7 9" id="KW-0675">Receptor</keyword>
<dbReference type="SUPFAM" id="SSF81321">
    <property type="entry name" value="Family A G protein-coupled receptor-like"/>
    <property type="match status" value="1"/>
</dbReference>
<protein>
    <recommendedName>
        <fullName evidence="11">G-protein coupled receptors family 1 profile domain-containing protein</fullName>
    </recommendedName>
</protein>
<evidence type="ECO:0000256" key="4">
    <source>
        <dbReference type="ARBA" id="ARBA00022989"/>
    </source>
</evidence>
<evidence type="ECO:0000256" key="1">
    <source>
        <dbReference type="ARBA" id="ARBA00004651"/>
    </source>
</evidence>
<dbReference type="GO" id="GO:0045202">
    <property type="term" value="C:synapse"/>
    <property type="evidence" value="ECO:0007669"/>
    <property type="project" value="GOC"/>
</dbReference>